<keyword evidence="1" id="KW-0732">Signal</keyword>
<name>A0A2P6RGJ1_ROSCH</name>
<reference evidence="2 3" key="1">
    <citation type="journal article" date="2018" name="Nat. Genet.">
        <title>The Rosa genome provides new insights in the design of modern roses.</title>
        <authorList>
            <person name="Bendahmane M."/>
        </authorList>
    </citation>
    <scope>NUCLEOTIDE SEQUENCE [LARGE SCALE GENOMIC DNA]</scope>
    <source>
        <strain evidence="3">cv. Old Blush</strain>
    </source>
</reference>
<evidence type="ECO:0000256" key="1">
    <source>
        <dbReference type="SAM" id="SignalP"/>
    </source>
</evidence>
<organism evidence="2 3">
    <name type="scientific">Rosa chinensis</name>
    <name type="common">China rose</name>
    <dbReference type="NCBI Taxonomy" id="74649"/>
    <lineage>
        <taxon>Eukaryota</taxon>
        <taxon>Viridiplantae</taxon>
        <taxon>Streptophyta</taxon>
        <taxon>Embryophyta</taxon>
        <taxon>Tracheophyta</taxon>
        <taxon>Spermatophyta</taxon>
        <taxon>Magnoliopsida</taxon>
        <taxon>eudicotyledons</taxon>
        <taxon>Gunneridae</taxon>
        <taxon>Pentapetalae</taxon>
        <taxon>rosids</taxon>
        <taxon>fabids</taxon>
        <taxon>Rosales</taxon>
        <taxon>Rosaceae</taxon>
        <taxon>Rosoideae</taxon>
        <taxon>Rosoideae incertae sedis</taxon>
        <taxon>Rosa</taxon>
    </lineage>
</organism>
<keyword evidence="3" id="KW-1185">Reference proteome</keyword>
<protein>
    <recommendedName>
        <fullName evidence="4">Secreted protein</fullName>
    </recommendedName>
</protein>
<feature type="signal peptide" evidence="1">
    <location>
        <begin position="1"/>
        <end position="29"/>
    </location>
</feature>
<feature type="chain" id="PRO_5015187675" description="Secreted protein" evidence="1">
    <location>
        <begin position="30"/>
        <end position="136"/>
    </location>
</feature>
<dbReference type="Proteomes" id="UP000238479">
    <property type="component" value="Chromosome 3"/>
</dbReference>
<evidence type="ECO:0008006" key="4">
    <source>
        <dbReference type="Google" id="ProtNLM"/>
    </source>
</evidence>
<dbReference type="Gramene" id="PRQ45535">
    <property type="protein sequence ID" value="PRQ45535"/>
    <property type="gene ID" value="RchiOBHm_Chr3g0492461"/>
</dbReference>
<evidence type="ECO:0000313" key="3">
    <source>
        <dbReference type="Proteomes" id="UP000238479"/>
    </source>
</evidence>
<gene>
    <name evidence="2" type="ORF">RchiOBHm_Chr3g0492461</name>
</gene>
<comment type="caution">
    <text evidence="2">The sequence shown here is derived from an EMBL/GenBank/DDBJ whole genome shotgun (WGS) entry which is preliminary data.</text>
</comment>
<evidence type="ECO:0000313" key="2">
    <source>
        <dbReference type="EMBL" id="PRQ45535.1"/>
    </source>
</evidence>
<accession>A0A2P6RGJ1</accession>
<dbReference type="AlphaFoldDB" id="A0A2P6RGJ1"/>
<dbReference type="EMBL" id="PDCK01000041">
    <property type="protein sequence ID" value="PRQ45535.1"/>
    <property type="molecule type" value="Genomic_DNA"/>
</dbReference>
<proteinExistence type="predicted"/>
<sequence>MPYRENPILTPLFLLSLLSFSAHPEPTSGRFPTSGRRWALLRPPQPPLLILCHLRFRNGCDVLSPRARRIQAGSRVSCGIHLGGSAEFSVGFRLTWALQARIQVIGVIPGSGPVKTPSCELHLSHFFRCQKINTRN</sequence>